<feature type="transmembrane region" description="Helical" evidence="4">
    <location>
        <begin position="215"/>
        <end position="236"/>
    </location>
</feature>
<dbReference type="InterPro" id="IPR011701">
    <property type="entry name" value="MFS"/>
</dbReference>
<dbReference type="RefSeq" id="WP_349585132.1">
    <property type="nucleotide sequence ID" value="NZ_JBEFLD010000003.1"/>
</dbReference>
<gene>
    <name evidence="6" type="ORF">ABNW52_05455</name>
</gene>
<reference evidence="6" key="1">
    <citation type="submission" date="2024-06" db="EMBL/GenBank/DDBJ databases">
        <title>Genome sequence of Vogesella sp. MAHUQ-64.</title>
        <authorList>
            <person name="Huq M.A."/>
        </authorList>
    </citation>
    <scope>NUCLEOTIDE SEQUENCE</scope>
    <source>
        <strain evidence="6">MAHUQ-64</strain>
    </source>
</reference>
<accession>A0ABV1M1F1</accession>
<organism evidence="6 7">
    <name type="scientific">Vogesella oryzagri</name>
    <dbReference type="NCBI Taxonomy" id="3160864"/>
    <lineage>
        <taxon>Bacteria</taxon>
        <taxon>Pseudomonadati</taxon>
        <taxon>Pseudomonadota</taxon>
        <taxon>Betaproteobacteria</taxon>
        <taxon>Neisseriales</taxon>
        <taxon>Chromobacteriaceae</taxon>
        <taxon>Vogesella</taxon>
    </lineage>
</organism>
<evidence type="ECO:0000313" key="7">
    <source>
        <dbReference type="Proteomes" id="UP001433638"/>
    </source>
</evidence>
<feature type="domain" description="Major facilitator superfamily (MFS) profile" evidence="5">
    <location>
        <begin position="11"/>
        <end position="389"/>
    </location>
</feature>
<sequence>MLATLFALPRTVWLIGLISLVNDSASDMLYPLIPLYLSSVLMAGPKALGLIEGIAEASASLLKLFSGVVVDRTRRSKPWLLFGYGLAGLGRPLIAFIGSWPWLLAIRFADRVGKGLRSSPRDALLAASVDARQRGLAFGLHRTMDNAGAVIGPLLATALLARQVPLQTIFLWSALPAALCLALTCWLREPARPPHPAARPFSWRLHDMPPPLRRYLLVLALFTLGNSSNMFLLLRAQELGVPLAQIPLLWAAVSAVAMLFSTPLAALSDRVGRVQLLVCGYVLYGLFYLAFGLQSQQGWPLFALFAGYGLFMAATEGVEKALVADLAPVDGRGTAFGWFHLTSGACLLPASLLFGYLYQAGSPLLAFGFSAACALTAAGLLWRWLGPRALPLPAATTPAGKP</sequence>
<dbReference type="SUPFAM" id="SSF103473">
    <property type="entry name" value="MFS general substrate transporter"/>
    <property type="match status" value="1"/>
</dbReference>
<evidence type="ECO:0000256" key="1">
    <source>
        <dbReference type="ARBA" id="ARBA00022692"/>
    </source>
</evidence>
<dbReference type="PANTHER" id="PTHR23518">
    <property type="entry name" value="C-METHYLTRANSFERASE"/>
    <property type="match status" value="1"/>
</dbReference>
<evidence type="ECO:0000313" key="6">
    <source>
        <dbReference type="EMBL" id="MEQ6290062.1"/>
    </source>
</evidence>
<feature type="transmembrane region" description="Helical" evidence="4">
    <location>
        <begin position="81"/>
        <end position="103"/>
    </location>
</feature>
<keyword evidence="7" id="KW-1185">Reference proteome</keyword>
<evidence type="ECO:0000256" key="3">
    <source>
        <dbReference type="ARBA" id="ARBA00023136"/>
    </source>
</evidence>
<dbReference type="Pfam" id="PF07690">
    <property type="entry name" value="MFS_1"/>
    <property type="match status" value="1"/>
</dbReference>
<dbReference type="InterPro" id="IPR036259">
    <property type="entry name" value="MFS_trans_sf"/>
</dbReference>
<keyword evidence="3 4" id="KW-0472">Membrane</keyword>
<dbReference type="PROSITE" id="PS50850">
    <property type="entry name" value="MFS"/>
    <property type="match status" value="1"/>
</dbReference>
<feature type="transmembrane region" description="Helical" evidence="4">
    <location>
        <begin position="297"/>
        <end position="314"/>
    </location>
</feature>
<protein>
    <submittedName>
        <fullName evidence="6">MFS transporter</fullName>
    </submittedName>
</protein>
<name>A0ABV1M1F1_9NEIS</name>
<feature type="transmembrane region" description="Helical" evidence="4">
    <location>
        <begin position="169"/>
        <end position="187"/>
    </location>
</feature>
<dbReference type="Proteomes" id="UP001433638">
    <property type="component" value="Unassembled WGS sequence"/>
</dbReference>
<keyword evidence="2 4" id="KW-1133">Transmembrane helix</keyword>
<dbReference type="InterPro" id="IPR020846">
    <property type="entry name" value="MFS_dom"/>
</dbReference>
<evidence type="ECO:0000259" key="5">
    <source>
        <dbReference type="PROSITE" id="PS50850"/>
    </source>
</evidence>
<evidence type="ECO:0000256" key="2">
    <source>
        <dbReference type="ARBA" id="ARBA00022989"/>
    </source>
</evidence>
<feature type="transmembrane region" description="Helical" evidence="4">
    <location>
        <begin position="248"/>
        <end position="267"/>
    </location>
</feature>
<comment type="caution">
    <text evidence="6">The sequence shown here is derived from an EMBL/GenBank/DDBJ whole genome shotgun (WGS) entry which is preliminary data.</text>
</comment>
<feature type="transmembrane region" description="Helical" evidence="4">
    <location>
        <begin position="274"/>
        <end position="291"/>
    </location>
</feature>
<dbReference type="PANTHER" id="PTHR23518:SF2">
    <property type="entry name" value="MAJOR FACILITATOR SUPERFAMILY TRANSPORTER"/>
    <property type="match status" value="1"/>
</dbReference>
<dbReference type="CDD" id="cd17370">
    <property type="entry name" value="MFS_MJ1317_like"/>
    <property type="match status" value="1"/>
</dbReference>
<dbReference type="EMBL" id="JBEFLD010000003">
    <property type="protein sequence ID" value="MEQ6290062.1"/>
    <property type="molecule type" value="Genomic_DNA"/>
</dbReference>
<evidence type="ECO:0000256" key="4">
    <source>
        <dbReference type="SAM" id="Phobius"/>
    </source>
</evidence>
<feature type="transmembrane region" description="Helical" evidence="4">
    <location>
        <begin position="335"/>
        <end position="358"/>
    </location>
</feature>
<dbReference type="Gene3D" id="1.20.1250.20">
    <property type="entry name" value="MFS general substrate transporter like domains"/>
    <property type="match status" value="2"/>
</dbReference>
<keyword evidence="1 4" id="KW-0812">Transmembrane</keyword>
<proteinExistence type="predicted"/>
<feature type="transmembrane region" description="Helical" evidence="4">
    <location>
        <begin position="364"/>
        <end position="382"/>
    </location>
</feature>